<evidence type="ECO:0000313" key="2">
    <source>
        <dbReference type="Proteomes" id="UP000598971"/>
    </source>
</evidence>
<accession>A0A8J8JXK8</accession>
<dbReference type="InterPro" id="IPR023198">
    <property type="entry name" value="PGP-like_dom2"/>
</dbReference>
<comment type="caution">
    <text evidence="1">The sequence shown here is derived from an EMBL/GenBank/DDBJ whole genome shotgun (WGS) entry which is preliminary data.</text>
</comment>
<evidence type="ECO:0000313" key="1">
    <source>
        <dbReference type="EMBL" id="NNV56451.1"/>
    </source>
</evidence>
<gene>
    <name evidence="1" type="ORF">GD597_13350</name>
</gene>
<protein>
    <submittedName>
        <fullName evidence="1">Noncanonical pyrimidine nucleotidase, YjjG family</fullName>
    </submittedName>
</protein>
<dbReference type="InterPro" id="IPR006439">
    <property type="entry name" value="HAD-SF_hydro_IA"/>
</dbReference>
<dbReference type="Gene3D" id="3.40.50.1000">
    <property type="entry name" value="HAD superfamily/HAD-like"/>
    <property type="match status" value="1"/>
</dbReference>
<dbReference type="AlphaFoldDB" id="A0A8J8JXK8"/>
<dbReference type="EMBL" id="WHPF01000009">
    <property type="protein sequence ID" value="NNV56451.1"/>
    <property type="molecule type" value="Genomic_DNA"/>
</dbReference>
<dbReference type="Gene3D" id="1.10.150.240">
    <property type="entry name" value="Putative phosphatase, domain 2"/>
    <property type="match status" value="1"/>
</dbReference>
<dbReference type="Proteomes" id="UP000598971">
    <property type="component" value="Unassembled WGS sequence"/>
</dbReference>
<organism evidence="1 2">
    <name type="scientific">Limnovirga soli</name>
    <dbReference type="NCBI Taxonomy" id="2656915"/>
    <lineage>
        <taxon>Bacteria</taxon>
        <taxon>Pseudomonadati</taxon>
        <taxon>Bacteroidota</taxon>
        <taxon>Chitinophagia</taxon>
        <taxon>Chitinophagales</taxon>
        <taxon>Chitinophagaceae</taxon>
        <taxon>Limnovirga</taxon>
    </lineage>
</organism>
<dbReference type="InterPro" id="IPR011951">
    <property type="entry name" value="HAD-SF_hydro_IA_YjjG/PynA"/>
</dbReference>
<dbReference type="InterPro" id="IPR041492">
    <property type="entry name" value="HAD_2"/>
</dbReference>
<dbReference type="RefSeq" id="WP_171608395.1">
    <property type="nucleotide sequence ID" value="NZ_WHPF01000009.1"/>
</dbReference>
<dbReference type="NCBIfam" id="TIGR01549">
    <property type="entry name" value="HAD-SF-IA-v1"/>
    <property type="match status" value="1"/>
</dbReference>
<dbReference type="SUPFAM" id="SSF56784">
    <property type="entry name" value="HAD-like"/>
    <property type="match status" value="1"/>
</dbReference>
<dbReference type="SFLD" id="SFLDG01129">
    <property type="entry name" value="C1.5:_HAD__Beta-PGM__Phosphata"/>
    <property type="match status" value="1"/>
</dbReference>
<dbReference type="SFLD" id="SFLDS00003">
    <property type="entry name" value="Haloacid_Dehalogenase"/>
    <property type="match status" value="1"/>
</dbReference>
<dbReference type="PANTHER" id="PTHR47478:SF1">
    <property type="entry name" value="PYRIMIDINE 5'-NUCLEOTIDASE YJJG"/>
    <property type="match status" value="1"/>
</dbReference>
<dbReference type="Pfam" id="PF13419">
    <property type="entry name" value="HAD_2"/>
    <property type="match status" value="1"/>
</dbReference>
<dbReference type="InterPro" id="IPR036412">
    <property type="entry name" value="HAD-like_sf"/>
</dbReference>
<proteinExistence type="predicted"/>
<keyword evidence="2" id="KW-1185">Reference proteome</keyword>
<dbReference type="InterPro" id="IPR023214">
    <property type="entry name" value="HAD_sf"/>
</dbReference>
<dbReference type="PANTHER" id="PTHR47478">
    <property type="match status" value="1"/>
</dbReference>
<dbReference type="InterPro" id="IPR052550">
    <property type="entry name" value="Pyrimidine_5'-ntase_YjjG"/>
</dbReference>
<sequence>MKYRHLFFDLDHTLWDFETNAKETMQEVFVLNNLGAKGIDDFDLFFERYSFHNERLWSRYTKGFIKQEELRWKRMWFALLDFKIGDEQLSKLMSLHFLERLPYKKKLFPYAIEILDYLTAKDYKLHLVTNGFDSIQFSKLNASNITHYFGEVITSETSNSLKPNIEIFNYALAKTGAVKQESIMIGDNLEADIQGGINAGLDTIFVNHLRIETHIKPTYTVYHLKELEAIF</sequence>
<dbReference type="GO" id="GO:0008253">
    <property type="term" value="F:5'-nucleotidase activity"/>
    <property type="evidence" value="ECO:0007669"/>
    <property type="project" value="InterPro"/>
</dbReference>
<name>A0A8J8JXK8_9BACT</name>
<dbReference type="NCBIfam" id="TIGR02254">
    <property type="entry name" value="YjjG_YfnB"/>
    <property type="match status" value="1"/>
</dbReference>
<reference evidence="1" key="1">
    <citation type="submission" date="2019-10" db="EMBL/GenBank/DDBJ databases">
        <title>Draft genome sequence of Panacibacter sp. KCS-6.</title>
        <authorList>
            <person name="Yim K.J."/>
        </authorList>
    </citation>
    <scope>NUCLEOTIDE SEQUENCE</scope>
    <source>
        <strain evidence="1">KCS-6</strain>
    </source>
</reference>